<evidence type="ECO:0000256" key="4">
    <source>
        <dbReference type="ARBA" id="ARBA00022827"/>
    </source>
</evidence>
<evidence type="ECO:0000256" key="1">
    <source>
        <dbReference type="ARBA" id="ARBA00001917"/>
    </source>
</evidence>
<dbReference type="SUPFAM" id="SSF52218">
    <property type="entry name" value="Flavoproteins"/>
    <property type="match status" value="1"/>
</dbReference>
<feature type="domain" description="Sulfite reductase [NADPH] flavoprotein alpha-component-like FAD-binding" evidence="9">
    <location>
        <begin position="177"/>
        <end position="323"/>
    </location>
</feature>
<dbReference type="Gene3D" id="1.20.990.10">
    <property type="entry name" value="NADPH-cytochrome p450 Reductase, Chain A, domain 3"/>
    <property type="match status" value="1"/>
</dbReference>
<proteinExistence type="predicted"/>
<feature type="transmembrane region" description="Helical" evidence="8">
    <location>
        <begin position="400"/>
        <end position="423"/>
    </location>
</feature>
<evidence type="ECO:0000313" key="11">
    <source>
        <dbReference type="Proteomes" id="UP000593564"/>
    </source>
</evidence>
<dbReference type="InterPro" id="IPR017938">
    <property type="entry name" value="Riboflavin_synthase-like_b-brl"/>
</dbReference>
<evidence type="ECO:0000256" key="3">
    <source>
        <dbReference type="ARBA" id="ARBA00022630"/>
    </source>
</evidence>
<dbReference type="InterPro" id="IPR023173">
    <property type="entry name" value="NADPH_Cyt_P450_Rdtase_alpha"/>
</dbReference>
<dbReference type="PANTHER" id="PTHR19384:SF17">
    <property type="entry name" value="NADPH--CYTOCHROME P450 REDUCTASE"/>
    <property type="match status" value="1"/>
</dbReference>
<evidence type="ECO:0000256" key="2">
    <source>
        <dbReference type="ARBA" id="ARBA00001974"/>
    </source>
</evidence>
<dbReference type="GO" id="GO:0050660">
    <property type="term" value="F:flavin adenine dinucleotide binding"/>
    <property type="evidence" value="ECO:0007669"/>
    <property type="project" value="TreeGrafter"/>
</dbReference>
<keyword evidence="5" id="KW-0521">NADP</keyword>
<dbReference type="InterPro" id="IPR003097">
    <property type="entry name" value="CysJ-like_FAD-binding"/>
</dbReference>
<dbReference type="Gene3D" id="2.40.30.10">
    <property type="entry name" value="Translation factors"/>
    <property type="match status" value="1"/>
</dbReference>
<keyword evidence="4" id="KW-0274">FAD</keyword>
<accession>A0A7J7GWY0</accession>
<evidence type="ECO:0000256" key="6">
    <source>
        <dbReference type="ARBA" id="ARBA00023002"/>
    </source>
</evidence>
<feature type="transmembrane region" description="Helical" evidence="8">
    <location>
        <begin position="363"/>
        <end position="388"/>
    </location>
</feature>
<dbReference type="GO" id="GO:0010181">
    <property type="term" value="F:FMN binding"/>
    <property type="evidence" value="ECO:0007669"/>
    <property type="project" value="TreeGrafter"/>
</dbReference>
<dbReference type="InterPro" id="IPR029039">
    <property type="entry name" value="Flavoprotein-like_sf"/>
</dbReference>
<organism evidence="10 11">
    <name type="scientific">Camellia sinensis</name>
    <name type="common">Tea plant</name>
    <name type="synonym">Thea sinensis</name>
    <dbReference type="NCBI Taxonomy" id="4442"/>
    <lineage>
        <taxon>Eukaryota</taxon>
        <taxon>Viridiplantae</taxon>
        <taxon>Streptophyta</taxon>
        <taxon>Embryophyta</taxon>
        <taxon>Tracheophyta</taxon>
        <taxon>Spermatophyta</taxon>
        <taxon>Magnoliopsida</taxon>
        <taxon>eudicotyledons</taxon>
        <taxon>Gunneridae</taxon>
        <taxon>Pentapetalae</taxon>
        <taxon>asterids</taxon>
        <taxon>Ericales</taxon>
        <taxon>Theaceae</taxon>
        <taxon>Camellia</taxon>
    </lineage>
</organism>
<protein>
    <recommendedName>
        <fullName evidence="9">Sulfite reductase [NADPH] flavoprotein alpha-component-like FAD-binding domain-containing protein</fullName>
    </recommendedName>
</protein>
<keyword evidence="6" id="KW-0560">Oxidoreductase</keyword>
<comment type="cofactor">
    <cofactor evidence="2">
        <name>FAD</name>
        <dbReference type="ChEBI" id="CHEBI:57692"/>
    </cofactor>
</comment>
<feature type="compositionally biased region" description="Polar residues" evidence="7">
    <location>
        <begin position="475"/>
        <end position="487"/>
    </location>
</feature>
<dbReference type="GO" id="GO:0003958">
    <property type="term" value="F:NADPH-hemoprotein reductase activity"/>
    <property type="evidence" value="ECO:0007669"/>
    <property type="project" value="TreeGrafter"/>
</dbReference>
<dbReference type="PANTHER" id="PTHR19384">
    <property type="entry name" value="NITRIC OXIDE SYNTHASE-RELATED"/>
    <property type="match status" value="1"/>
</dbReference>
<sequence length="497" mass="54559">MLLYASSKSIFVGGIEVMALAEEGKARYEKASFKVIDMDDYAATDEEYEEKLKKETVAFFFLATYGDGEPTDNSTRFYKWFSEIAKIVDEVLDEQGGKRLVPVGLGDDDQCMEDDFAAWRELLWRELDQLLKDDDSSTVATPYTTAVLEYRVVYHDGTDASILDKSMSMSNGHAVHDAQHPCTSNVAVKKELHTAASDRSCTHLEFDIAGTGLVYETGDHVGVYCENVIDIVEEAERLMDLSPDTNFSIHTDKEDGTPLSGSSLLPPFPACTIRTALTRYADLLSFPKKSALLALAAHASDPSEAERLRHLASPAGKKYIGEKVPPDEKLVWVQYHIGKGFAALEKLLKDYAGKYATGDEVCLFLSILLSLLVRLNFIFCKTIFHFVCMCSVDGGRPSSASIFVGGFVLGGIVVGALGCIYAPQISKALAGADRKDLMKKLSKFICDEEKALERTRKILTEKIAQLNSAIDDVSSQLRADDTPNGTAVSPDELEASI</sequence>
<keyword evidence="8" id="KW-0472">Membrane</keyword>
<dbReference type="Gene3D" id="3.40.50.360">
    <property type="match status" value="2"/>
</dbReference>
<comment type="caution">
    <text evidence="10">The sequence shown here is derived from an EMBL/GenBank/DDBJ whole genome shotgun (WGS) entry which is preliminary data.</text>
</comment>
<dbReference type="EMBL" id="JACBKZ010000008">
    <property type="protein sequence ID" value="KAF5943908.1"/>
    <property type="molecule type" value="Genomic_DNA"/>
</dbReference>
<dbReference type="Proteomes" id="UP000593564">
    <property type="component" value="Unassembled WGS sequence"/>
</dbReference>
<keyword evidence="8" id="KW-1133">Transmembrane helix</keyword>
<feature type="region of interest" description="Disordered" evidence="7">
    <location>
        <begin position="475"/>
        <end position="497"/>
    </location>
</feature>
<keyword evidence="8" id="KW-0812">Transmembrane</keyword>
<comment type="cofactor">
    <cofactor evidence="1">
        <name>FMN</name>
        <dbReference type="ChEBI" id="CHEBI:58210"/>
    </cofactor>
</comment>
<keyword evidence="3" id="KW-0285">Flavoprotein</keyword>
<dbReference type="GO" id="GO:0005829">
    <property type="term" value="C:cytosol"/>
    <property type="evidence" value="ECO:0007669"/>
    <property type="project" value="TreeGrafter"/>
</dbReference>
<gene>
    <name evidence="10" type="ORF">HYC85_017985</name>
</gene>
<dbReference type="AlphaFoldDB" id="A0A7J7GWY0"/>
<evidence type="ECO:0000313" key="10">
    <source>
        <dbReference type="EMBL" id="KAF5943908.1"/>
    </source>
</evidence>
<dbReference type="SUPFAM" id="SSF63380">
    <property type="entry name" value="Riboflavin synthase domain-like"/>
    <property type="match status" value="1"/>
</dbReference>
<reference evidence="10 11" key="2">
    <citation type="submission" date="2020-07" db="EMBL/GenBank/DDBJ databases">
        <title>Genome assembly of wild tea tree DASZ reveals pedigree and selection history of tea varieties.</title>
        <authorList>
            <person name="Zhang W."/>
        </authorList>
    </citation>
    <scope>NUCLEOTIDE SEQUENCE [LARGE SCALE GENOMIC DNA]</scope>
    <source>
        <strain evidence="11">cv. G240</strain>
        <tissue evidence="10">Leaf</tissue>
    </source>
</reference>
<keyword evidence="11" id="KW-1185">Reference proteome</keyword>
<evidence type="ECO:0000256" key="8">
    <source>
        <dbReference type="SAM" id="Phobius"/>
    </source>
</evidence>
<evidence type="ECO:0000256" key="7">
    <source>
        <dbReference type="SAM" id="MobiDB-lite"/>
    </source>
</evidence>
<evidence type="ECO:0000256" key="5">
    <source>
        <dbReference type="ARBA" id="ARBA00022857"/>
    </source>
</evidence>
<name>A0A7J7GWY0_CAMSI</name>
<reference evidence="11" key="1">
    <citation type="journal article" date="2020" name="Nat. Commun.">
        <title>Genome assembly of wild tea tree DASZ reveals pedigree and selection history of tea varieties.</title>
        <authorList>
            <person name="Zhang W."/>
            <person name="Zhang Y."/>
            <person name="Qiu H."/>
            <person name="Guo Y."/>
            <person name="Wan H."/>
            <person name="Zhang X."/>
            <person name="Scossa F."/>
            <person name="Alseekh S."/>
            <person name="Zhang Q."/>
            <person name="Wang P."/>
            <person name="Xu L."/>
            <person name="Schmidt M.H."/>
            <person name="Jia X."/>
            <person name="Li D."/>
            <person name="Zhu A."/>
            <person name="Guo F."/>
            <person name="Chen W."/>
            <person name="Ni D."/>
            <person name="Usadel B."/>
            <person name="Fernie A.R."/>
            <person name="Wen W."/>
        </authorList>
    </citation>
    <scope>NUCLEOTIDE SEQUENCE [LARGE SCALE GENOMIC DNA]</scope>
    <source>
        <strain evidence="11">cv. G240</strain>
    </source>
</reference>
<dbReference type="Pfam" id="PF00667">
    <property type="entry name" value="FAD_binding_1"/>
    <property type="match status" value="1"/>
</dbReference>
<evidence type="ECO:0000259" key="9">
    <source>
        <dbReference type="Pfam" id="PF00667"/>
    </source>
</evidence>